<name>A0A0M9WQU9_RHORH</name>
<dbReference type="PATRIC" id="fig|1441923.3.peg.230"/>
<dbReference type="GO" id="GO:0004497">
    <property type="term" value="F:monooxygenase activity"/>
    <property type="evidence" value="ECO:0007669"/>
    <property type="project" value="UniProtKB-KW"/>
</dbReference>
<dbReference type="PANTHER" id="PTHR30137:SF8">
    <property type="entry name" value="BLR5498 PROTEIN"/>
    <property type="match status" value="1"/>
</dbReference>
<sequence length="340" mass="37649">MKIGLRYDMRAPDLGPNSPSPAALYEAAVEQCKWADTQGFDSVYLAEHHGAEDNYCPSPMILGAAIAGSTKKIRVHFSALCITMHHPLRLAEDLAVVDLIAGPGRTLVTAGMGYLPHEFDMFGVDYQNRAEVFERTLGILQEAWSGEEFEFRGRKVRVTPRPVTPGGPTLYIGGNAKPSARRAARLGLGYRPATKDLYSHYEAECEKAGRPSSEAFPEHGPAFFHVTEDPEKALACLAPHLIHASNMYAQWATKRENAAVNGYWSHKDSIAEIRSDPNMWIVTPDEAVERCRSLGADYELRIHPLLGGSAPEISWESLELFAERVLPHLSYQRADAIEHP</sequence>
<dbReference type="GO" id="GO:0005829">
    <property type="term" value="C:cytosol"/>
    <property type="evidence" value="ECO:0007669"/>
    <property type="project" value="TreeGrafter"/>
</dbReference>
<dbReference type="GO" id="GO:0016705">
    <property type="term" value="F:oxidoreductase activity, acting on paired donors, with incorporation or reduction of molecular oxygen"/>
    <property type="evidence" value="ECO:0007669"/>
    <property type="project" value="InterPro"/>
</dbReference>
<dbReference type="EMBL" id="AZYO01000001">
    <property type="protein sequence ID" value="KOS58181.1"/>
    <property type="molecule type" value="Genomic_DNA"/>
</dbReference>
<gene>
    <name evidence="4" type="ORF">Z051_01025</name>
</gene>
<keyword evidence="1" id="KW-0560">Oxidoreductase</keyword>
<dbReference type="Gene3D" id="3.20.20.30">
    <property type="entry name" value="Luciferase-like domain"/>
    <property type="match status" value="1"/>
</dbReference>
<protein>
    <recommendedName>
        <fullName evidence="3">Luciferase-like domain-containing protein</fullName>
    </recommendedName>
</protein>
<dbReference type="AlphaFoldDB" id="A0A0M9WQU9"/>
<evidence type="ECO:0000256" key="1">
    <source>
        <dbReference type="ARBA" id="ARBA00023002"/>
    </source>
</evidence>
<dbReference type="InterPro" id="IPR011251">
    <property type="entry name" value="Luciferase-like_dom"/>
</dbReference>
<dbReference type="PANTHER" id="PTHR30137">
    <property type="entry name" value="LUCIFERASE-LIKE MONOOXYGENASE"/>
    <property type="match status" value="1"/>
</dbReference>
<dbReference type="Pfam" id="PF00296">
    <property type="entry name" value="Bac_luciferase"/>
    <property type="match status" value="1"/>
</dbReference>
<dbReference type="SUPFAM" id="SSF51679">
    <property type="entry name" value="Bacterial luciferase-like"/>
    <property type="match status" value="1"/>
</dbReference>
<evidence type="ECO:0000313" key="4">
    <source>
        <dbReference type="EMBL" id="KOS58181.1"/>
    </source>
</evidence>
<evidence type="ECO:0000256" key="2">
    <source>
        <dbReference type="ARBA" id="ARBA00023033"/>
    </source>
</evidence>
<organism evidence="4 5">
    <name type="scientific">Rhodococcus rhodochrous KG-21</name>
    <dbReference type="NCBI Taxonomy" id="1441923"/>
    <lineage>
        <taxon>Bacteria</taxon>
        <taxon>Bacillati</taxon>
        <taxon>Actinomycetota</taxon>
        <taxon>Actinomycetes</taxon>
        <taxon>Mycobacteriales</taxon>
        <taxon>Nocardiaceae</taxon>
        <taxon>Rhodococcus</taxon>
    </lineage>
</organism>
<dbReference type="RefSeq" id="WP_054370923.1">
    <property type="nucleotide sequence ID" value="NZ_AZYO01000001.1"/>
</dbReference>
<dbReference type="InterPro" id="IPR036661">
    <property type="entry name" value="Luciferase-like_sf"/>
</dbReference>
<evidence type="ECO:0000313" key="5">
    <source>
        <dbReference type="Proteomes" id="UP000037712"/>
    </source>
</evidence>
<reference evidence="4 5" key="1">
    <citation type="journal article" date="2015" name="Genome Announc.">
        <title>Draft Genome Sequence of Rhodococcus rhodochrous Strain KG-21, a Soil Isolate from Oil Fields of Krishna-Godavari Basin, India.</title>
        <authorList>
            <person name="Dawar C."/>
            <person name="Aggarwal R.K."/>
        </authorList>
    </citation>
    <scope>NUCLEOTIDE SEQUENCE [LARGE SCALE GENOMIC DNA]</scope>
    <source>
        <strain evidence="4 5">KG-21</strain>
    </source>
</reference>
<dbReference type="CDD" id="cd00347">
    <property type="entry name" value="Flavin_utilizing_monoxygenases"/>
    <property type="match status" value="1"/>
</dbReference>
<dbReference type="InterPro" id="IPR050766">
    <property type="entry name" value="Bact_Lucif_Oxidored"/>
</dbReference>
<reference evidence="5" key="2">
    <citation type="submission" date="2015-01" db="EMBL/GenBank/DDBJ databases">
        <title>Draft genome sequence of potential hydrocarbon metabolising strain of Rhodococcus rhodochrous.</title>
        <authorList>
            <person name="Aggarwal R.K."/>
            <person name="Dawar C."/>
        </authorList>
    </citation>
    <scope>NUCLEOTIDE SEQUENCE [LARGE SCALE GENOMIC DNA]</scope>
    <source>
        <strain evidence="5">KG-21</strain>
    </source>
</reference>
<proteinExistence type="predicted"/>
<accession>A0A0M9WQU9</accession>
<feature type="domain" description="Luciferase-like" evidence="3">
    <location>
        <begin position="23"/>
        <end position="290"/>
    </location>
</feature>
<comment type="caution">
    <text evidence="4">The sequence shown here is derived from an EMBL/GenBank/DDBJ whole genome shotgun (WGS) entry which is preliminary data.</text>
</comment>
<evidence type="ECO:0000259" key="3">
    <source>
        <dbReference type="Pfam" id="PF00296"/>
    </source>
</evidence>
<keyword evidence="2" id="KW-0503">Monooxygenase</keyword>
<dbReference type="Proteomes" id="UP000037712">
    <property type="component" value="Unassembled WGS sequence"/>
</dbReference>